<dbReference type="SUPFAM" id="SSF52540">
    <property type="entry name" value="P-loop containing nucleoside triphosphate hydrolases"/>
    <property type="match status" value="1"/>
</dbReference>
<dbReference type="GO" id="GO:0016887">
    <property type="term" value="F:ATP hydrolysis activity"/>
    <property type="evidence" value="ECO:0007669"/>
    <property type="project" value="InterPro"/>
</dbReference>
<accession>A0A9P9Y4K4</accession>
<dbReference type="InterPro" id="IPR027417">
    <property type="entry name" value="P-loop_NTPase"/>
</dbReference>
<dbReference type="Gene3D" id="3.40.50.300">
    <property type="entry name" value="P-loop containing nucleotide triphosphate hydrolases"/>
    <property type="match status" value="1"/>
</dbReference>
<dbReference type="InterPro" id="IPR003959">
    <property type="entry name" value="ATPase_AAA_core"/>
</dbReference>
<dbReference type="InterPro" id="IPR054289">
    <property type="entry name" value="DUF7025"/>
</dbReference>
<dbReference type="InterPro" id="IPR056599">
    <property type="entry name" value="AAA_lid_fung"/>
</dbReference>
<dbReference type="OrthoDB" id="10042665at2759"/>
<reference evidence="3" key="1">
    <citation type="journal article" date="2021" name="J Fungi (Basel)">
        <title>Genomic and Metabolomic Analyses of the Marine Fungus Emericellopsis cladophorae: Insights into Saltwater Adaptability Mechanisms and Its Biosynthetic Potential.</title>
        <authorList>
            <person name="Goncalves M.F.M."/>
            <person name="Hilario S."/>
            <person name="Van de Peer Y."/>
            <person name="Esteves A.C."/>
            <person name="Alves A."/>
        </authorList>
    </citation>
    <scope>NUCLEOTIDE SEQUENCE</scope>
    <source>
        <strain evidence="3">MUM 19.33</strain>
    </source>
</reference>
<dbReference type="EMBL" id="JAGIXG020000008">
    <property type="protein sequence ID" value="KAI6783301.1"/>
    <property type="molecule type" value="Genomic_DNA"/>
</dbReference>
<evidence type="ECO:0000256" key="1">
    <source>
        <dbReference type="SAM" id="MobiDB-lite"/>
    </source>
</evidence>
<reference evidence="3" key="2">
    <citation type="submission" date="2022-07" db="EMBL/GenBank/DDBJ databases">
        <authorList>
            <person name="Goncalves M.F.M."/>
            <person name="Hilario S."/>
            <person name="Van De Peer Y."/>
            <person name="Esteves A.C."/>
            <person name="Alves A."/>
        </authorList>
    </citation>
    <scope>NUCLEOTIDE SEQUENCE</scope>
    <source>
        <strain evidence="3">MUM 19.33</strain>
    </source>
</reference>
<dbReference type="Proteomes" id="UP001055219">
    <property type="component" value="Unassembled WGS sequence"/>
</dbReference>
<dbReference type="GeneID" id="75830816"/>
<feature type="domain" description="AAA+ ATPase" evidence="2">
    <location>
        <begin position="579"/>
        <end position="706"/>
    </location>
</feature>
<dbReference type="Pfam" id="PF23232">
    <property type="entry name" value="AAA_lid_13"/>
    <property type="match status" value="1"/>
</dbReference>
<dbReference type="CDD" id="cd19481">
    <property type="entry name" value="RecA-like_protease"/>
    <property type="match status" value="1"/>
</dbReference>
<dbReference type="SMART" id="SM00382">
    <property type="entry name" value="AAA"/>
    <property type="match status" value="1"/>
</dbReference>
<dbReference type="InterPro" id="IPR003593">
    <property type="entry name" value="AAA+_ATPase"/>
</dbReference>
<feature type="compositionally biased region" description="Basic and acidic residues" evidence="1">
    <location>
        <begin position="443"/>
        <end position="459"/>
    </location>
</feature>
<evidence type="ECO:0000313" key="4">
    <source>
        <dbReference type="Proteomes" id="UP001055219"/>
    </source>
</evidence>
<organism evidence="3 4">
    <name type="scientific">Emericellopsis cladophorae</name>
    <dbReference type="NCBI Taxonomy" id="2686198"/>
    <lineage>
        <taxon>Eukaryota</taxon>
        <taxon>Fungi</taxon>
        <taxon>Dikarya</taxon>
        <taxon>Ascomycota</taxon>
        <taxon>Pezizomycotina</taxon>
        <taxon>Sordariomycetes</taxon>
        <taxon>Hypocreomycetidae</taxon>
        <taxon>Hypocreales</taxon>
        <taxon>Bionectriaceae</taxon>
        <taxon>Emericellopsis</taxon>
    </lineage>
</organism>
<dbReference type="RefSeq" id="XP_051364157.1">
    <property type="nucleotide sequence ID" value="XM_051504234.1"/>
</dbReference>
<protein>
    <submittedName>
        <fullName evidence="3">ATPase family AAA domain-containing protein 3B-like protein</fullName>
    </submittedName>
</protein>
<name>A0A9P9Y4K4_9HYPO</name>
<evidence type="ECO:0000313" key="3">
    <source>
        <dbReference type="EMBL" id="KAI6783301.1"/>
    </source>
</evidence>
<gene>
    <name evidence="3" type="ORF">J7T54_004328</name>
</gene>
<dbReference type="GO" id="GO:0005524">
    <property type="term" value="F:ATP binding"/>
    <property type="evidence" value="ECO:0007669"/>
    <property type="project" value="InterPro"/>
</dbReference>
<dbReference type="Pfam" id="PF22942">
    <property type="entry name" value="DUF7025"/>
    <property type="match status" value="1"/>
</dbReference>
<evidence type="ECO:0000259" key="2">
    <source>
        <dbReference type="SMART" id="SM00382"/>
    </source>
</evidence>
<comment type="caution">
    <text evidence="3">The sequence shown here is derived from an EMBL/GenBank/DDBJ whole genome shotgun (WGS) entry which is preliminary data.</text>
</comment>
<dbReference type="AlphaFoldDB" id="A0A9P9Y4K4"/>
<sequence>MLHPTADTMATERVQVFGDSEDDSASDVSCFSDASPPRQRRRPRRMQHLYPGYIQVDGKVPPVVHTVEYLGRRNRMFALRQSTKPFNRILESKILANDHPHVGQGDSENAEPEQRPIIEITTHVNSRRDPGPVRSYRRRDRVVRQPVTAAFGNTRDYASGSESEVDEVVSPFVVMRDAEMTIWSEHLKSALKAVVAYYPFFKLSEETLKIPSPYRILYHHRQELSTYRNNQPETHSAEYAATTSAHIDVLLNFLETNQSSGVRKEEELHKLDVPLATFKYFWLLLKPGSVVYAKRFNVWTPYIVSHIICGGDADPIKVNGWLLESGGARVERFMESFTVPPWLGEQAISTLPVVPAAYWKEDLEAQNGLPMYDKCLAEGKMYWDLLQGPKYMQYDGHLVESGDRARHAGGPCGFMSSRVVCDITGLEKFMNMGPPSMDVDIPSPRRERPVRPPPKDHLPKSPPRCTCDNCADVRPAGESCSPWFGYEDLDPTRDTPPDDDLFYVLLSNTVPGFILGNRRWGHLNIAHLKPVETDKNAFKSLMIDEDIKVTVKALIGQFAANADGMIKPWGNDFIKHKGDGRIFLLHGEPGVGKTCTAECIAELTGRPLLSLTAGDLGIDSWRVEQNLNYFLDLGQRYGALVLLDEADVYLERRRARDIDRNGLVSVFLRALEYYRGCIIISTNRVGAFDKAFMSRIHVALHYKNLRNEDRERIWDNNFERLKRDSGGKVHVSVAAKDYIWESRDVRDLTWNGREIRNAMQTALALAEAEAAEEGLDKITITEKHVRAVVKLSASFKDFIRDSMPDDTFSS</sequence>
<dbReference type="PANTHER" id="PTHR46411">
    <property type="entry name" value="FAMILY ATPASE, PUTATIVE-RELATED"/>
    <property type="match status" value="1"/>
</dbReference>
<feature type="region of interest" description="Disordered" evidence="1">
    <location>
        <begin position="434"/>
        <end position="462"/>
    </location>
</feature>
<feature type="region of interest" description="Disordered" evidence="1">
    <location>
        <begin position="19"/>
        <end position="45"/>
    </location>
</feature>
<dbReference type="Pfam" id="PF00004">
    <property type="entry name" value="AAA"/>
    <property type="match status" value="1"/>
</dbReference>
<keyword evidence="4" id="KW-1185">Reference proteome</keyword>
<dbReference type="PANTHER" id="PTHR46411:SF2">
    <property type="entry name" value="AAA+ ATPASE DOMAIN-CONTAINING PROTEIN"/>
    <property type="match status" value="1"/>
</dbReference>
<proteinExistence type="predicted"/>